<dbReference type="AlphaFoldDB" id="A0A8T1UII1"/>
<gene>
    <name evidence="1" type="ORF">JG687_00007358</name>
</gene>
<reference evidence="1" key="1">
    <citation type="submission" date="2021-01" db="EMBL/GenBank/DDBJ databases">
        <title>Phytophthora aleatoria, a newly-described species from Pinus radiata is distinct from Phytophthora cactorum isolates based on comparative genomics.</title>
        <authorList>
            <person name="Mcdougal R."/>
            <person name="Panda P."/>
            <person name="Williams N."/>
            <person name="Studholme D.J."/>
        </authorList>
    </citation>
    <scope>NUCLEOTIDE SEQUENCE</scope>
    <source>
        <strain evidence="1">NZFS 3830</strain>
    </source>
</reference>
<comment type="caution">
    <text evidence="1">The sequence shown here is derived from an EMBL/GenBank/DDBJ whole genome shotgun (WGS) entry which is preliminary data.</text>
</comment>
<proteinExistence type="predicted"/>
<name>A0A8T1UII1_9STRA</name>
<organism evidence="1 2">
    <name type="scientific">Phytophthora cactorum</name>
    <dbReference type="NCBI Taxonomy" id="29920"/>
    <lineage>
        <taxon>Eukaryota</taxon>
        <taxon>Sar</taxon>
        <taxon>Stramenopiles</taxon>
        <taxon>Oomycota</taxon>
        <taxon>Peronosporomycetes</taxon>
        <taxon>Peronosporales</taxon>
        <taxon>Peronosporaceae</taxon>
        <taxon>Phytophthora</taxon>
    </lineage>
</organism>
<dbReference type="Proteomes" id="UP000688947">
    <property type="component" value="Unassembled WGS sequence"/>
</dbReference>
<dbReference type="OrthoDB" id="88607at2759"/>
<accession>A0A8T1UII1</accession>
<sequence length="90" mass="10290">MQLSKAGSGLFKNPQFITWTQYADNLRKTSEKETSAISTLATQYGDNVQYKMIENAKAFLKQIFSSHEFKPIRCSTGLLLGRTRMRCFIC</sequence>
<protein>
    <submittedName>
        <fullName evidence="1">Uncharacterized protein</fullName>
    </submittedName>
</protein>
<evidence type="ECO:0000313" key="2">
    <source>
        <dbReference type="Proteomes" id="UP000688947"/>
    </source>
</evidence>
<evidence type="ECO:0000313" key="1">
    <source>
        <dbReference type="EMBL" id="KAG6962036.1"/>
    </source>
</evidence>
<dbReference type="EMBL" id="JAENGZ010000322">
    <property type="protein sequence ID" value="KAG6962036.1"/>
    <property type="molecule type" value="Genomic_DNA"/>
</dbReference>